<protein>
    <submittedName>
        <fullName evidence="1">Uncharacterized protein</fullName>
    </submittedName>
</protein>
<keyword evidence="2" id="KW-1185">Reference proteome</keyword>
<name>A0ABV0X279_9TELE</name>
<evidence type="ECO:0000313" key="1">
    <source>
        <dbReference type="EMBL" id="MEQ2274717.1"/>
    </source>
</evidence>
<dbReference type="Proteomes" id="UP001444071">
    <property type="component" value="Unassembled WGS sequence"/>
</dbReference>
<organism evidence="1 2">
    <name type="scientific">Xenotaenia resolanae</name>
    <dbReference type="NCBI Taxonomy" id="208358"/>
    <lineage>
        <taxon>Eukaryota</taxon>
        <taxon>Metazoa</taxon>
        <taxon>Chordata</taxon>
        <taxon>Craniata</taxon>
        <taxon>Vertebrata</taxon>
        <taxon>Euteleostomi</taxon>
        <taxon>Actinopterygii</taxon>
        <taxon>Neopterygii</taxon>
        <taxon>Teleostei</taxon>
        <taxon>Neoteleostei</taxon>
        <taxon>Acanthomorphata</taxon>
        <taxon>Ovalentaria</taxon>
        <taxon>Atherinomorphae</taxon>
        <taxon>Cyprinodontiformes</taxon>
        <taxon>Goodeidae</taxon>
        <taxon>Xenotaenia</taxon>
    </lineage>
</organism>
<proteinExistence type="predicted"/>
<sequence length="135" mass="15051">MAYVSFQMCCLGLQVKRMWPTTSSFPLSNMLNKCVMMASYIWLNSVVVFSQVFQIKCCRAILLLFSESGSADLRSDNGGSSGVSVLCTLQPLLCIISLHQRGNSCFNLPRHTHTLCWDLSVDREESTDVDCRAEG</sequence>
<gene>
    <name evidence="1" type="ORF">XENORESO_008578</name>
</gene>
<reference evidence="1 2" key="1">
    <citation type="submission" date="2021-06" db="EMBL/GenBank/DDBJ databases">
        <authorList>
            <person name="Palmer J.M."/>
        </authorList>
    </citation>
    <scope>NUCLEOTIDE SEQUENCE [LARGE SCALE GENOMIC DNA]</scope>
    <source>
        <strain evidence="1 2">XR_2019</strain>
        <tissue evidence="1">Muscle</tissue>
    </source>
</reference>
<comment type="caution">
    <text evidence="1">The sequence shown here is derived from an EMBL/GenBank/DDBJ whole genome shotgun (WGS) entry which is preliminary data.</text>
</comment>
<accession>A0ABV0X279</accession>
<evidence type="ECO:0000313" key="2">
    <source>
        <dbReference type="Proteomes" id="UP001444071"/>
    </source>
</evidence>
<dbReference type="EMBL" id="JAHRIM010080343">
    <property type="protein sequence ID" value="MEQ2274717.1"/>
    <property type="molecule type" value="Genomic_DNA"/>
</dbReference>